<evidence type="ECO:0000256" key="2">
    <source>
        <dbReference type="ARBA" id="ARBA00023125"/>
    </source>
</evidence>
<dbReference type="SUPFAM" id="SSF54909">
    <property type="entry name" value="Dimeric alpha+beta barrel"/>
    <property type="match status" value="1"/>
</dbReference>
<dbReference type="Pfam" id="PF01037">
    <property type="entry name" value="AsnC_trans_reg"/>
    <property type="match status" value="1"/>
</dbReference>
<dbReference type="Proteomes" id="UP000436694">
    <property type="component" value="Unassembled WGS sequence"/>
</dbReference>
<dbReference type="InterPro" id="IPR000485">
    <property type="entry name" value="AsnC-type_HTH_dom"/>
</dbReference>
<dbReference type="PANTHER" id="PTHR30154:SF51">
    <property type="entry name" value="ASNC-FAMILY TRANSCRIPTIONAL REGULATORY PROTEIN"/>
    <property type="match status" value="1"/>
</dbReference>
<dbReference type="SUPFAM" id="SSF46785">
    <property type="entry name" value="Winged helix' DNA-binding domain"/>
    <property type="match status" value="1"/>
</dbReference>
<dbReference type="PRINTS" id="PR00033">
    <property type="entry name" value="HTHASNC"/>
</dbReference>
<dbReference type="InterPro" id="IPR019887">
    <property type="entry name" value="Tscrpt_reg_AsnC/Lrp_C"/>
</dbReference>
<dbReference type="InterPro" id="IPR036388">
    <property type="entry name" value="WH-like_DNA-bd_sf"/>
</dbReference>
<name>A0A844AZ74_9RHOB</name>
<evidence type="ECO:0000256" key="3">
    <source>
        <dbReference type="ARBA" id="ARBA00023163"/>
    </source>
</evidence>
<dbReference type="Pfam" id="PF13404">
    <property type="entry name" value="HTH_AsnC-type"/>
    <property type="match status" value="1"/>
</dbReference>
<dbReference type="EMBL" id="WIXK01000005">
    <property type="protein sequence ID" value="MQY43282.1"/>
    <property type="molecule type" value="Genomic_DNA"/>
</dbReference>
<dbReference type="Gene3D" id="3.30.70.920">
    <property type="match status" value="1"/>
</dbReference>
<dbReference type="InterPro" id="IPR019885">
    <property type="entry name" value="Tscrpt_reg_HTH_AsnC-type_CS"/>
</dbReference>
<gene>
    <name evidence="5" type="ORF">GG681_11575</name>
</gene>
<dbReference type="Gene3D" id="1.10.10.10">
    <property type="entry name" value="Winged helix-like DNA-binding domain superfamily/Winged helix DNA-binding domain"/>
    <property type="match status" value="1"/>
</dbReference>
<evidence type="ECO:0000259" key="4">
    <source>
        <dbReference type="PROSITE" id="PS50956"/>
    </source>
</evidence>
<dbReference type="InterPro" id="IPR036390">
    <property type="entry name" value="WH_DNA-bd_sf"/>
</dbReference>
<dbReference type="PROSITE" id="PS50956">
    <property type="entry name" value="HTH_ASNC_2"/>
    <property type="match status" value="1"/>
</dbReference>
<proteinExistence type="predicted"/>
<dbReference type="GO" id="GO:0005829">
    <property type="term" value="C:cytosol"/>
    <property type="evidence" value="ECO:0007669"/>
    <property type="project" value="TreeGrafter"/>
</dbReference>
<evidence type="ECO:0000256" key="1">
    <source>
        <dbReference type="ARBA" id="ARBA00023015"/>
    </source>
</evidence>
<evidence type="ECO:0000313" key="6">
    <source>
        <dbReference type="Proteomes" id="UP000436694"/>
    </source>
</evidence>
<dbReference type="PROSITE" id="PS00519">
    <property type="entry name" value="HTH_ASNC_1"/>
    <property type="match status" value="1"/>
</dbReference>
<keyword evidence="1" id="KW-0805">Transcription regulation</keyword>
<dbReference type="InterPro" id="IPR011008">
    <property type="entry name" value="Dimeric_a/b-barrel"/>
</dbReference>
<dbReference type="CDD" id="cd00090">
    <property type="entry name" value="HTH_ARSR"/>
    <property type="match status" value="1"/>
</dbReference>
<dbReference type="AlphaFoldDB" id="A0A844AZ74"/>
<accession>A0A844AZ74</accession>
<reference evidence="5 6" key="1">
    <citation type="submission" date="2019-10" db="EMBL/GenBank/DDBJ databases">
        <title>Epibacterium sp. nov., isolated from seawater.</title>
        <authorList>
            <person name="Zhang X."/>
            <person name="Li N."/>
        </authorList>
    </citation>
    <scope>NUCLEOTIDE SEQUENCE [LARGE SCALE GENOMIC DNA]</scope>
    <source>
        <strain evidence="5 6">SM1969</strain>
    </source>
</reference>
<dbReference type="GO" id="GO:0006355">
    <property type="term" value="P:regulation of DNA-templated transcription"/>
    <property type="evidence" value="ECO:0007669"/>
    <property type="project" value="UniProtKB-ARBA"/>
</dbReference>
<dbReference type="RefSeq" id="WP_153548167.1">
    <property type="nucleotide sequence ID" value="NZ_WIXK01000005.1"/>
</dbReference>
<sequence>MPIEPSKENLLDPLDRAILQALTVDARISWRDLAQQVGVSAPTVRDRVHRLQDSGVIEGFSLQLSPKALGYTLEAVLRLRPLPGKRHIVEDQIRATTRIIHCDKVTGEDGFVARLLLRDISELDPILETFAHMATTNTSIVKSTPVPQRPPPL</sequence>
<comment type="caution">
    <text evidence="5">The sequence shown here is derived from an EMBL/GenBank/DDBJ whole genome shotgun (WGS) entry which is preliminary data.</text>
</comment>
<dbReference type="PANTHER" id="PTHR30154">
    <property type="entry name" value="LEUCINE-RESPONSIVE REGULATORY PROTEIN"/>
    <property type="match status" value="1"/>
</dbReference>
<dbReference type="GO" id="GO:0043565">
    <property type="term" value="F:sequence-specific DNA binding"/>
    <property type="evidence" value="ECO:0007669"/>
    <property type="project" value="InterPro"/>
</dbReference>
<keyword evidence="6" id="KW-1185">Reference proteome</keyword>
<dbReference type="GO" id="GO:0043200">
    <property type="term" value="P:response to amino acid"/>
    <property type="evidence" value="ECO:0007669"/>
    <property type="project" value="TreeGrafter"/>
</dbReference>
<feature type="domain" description="HTH asnC-type" evidence="4">
    <location>
        <begin position="11"/>
        <end position="72"/>
    </location>
</feature>
<protein>
    <submittedName>
        <fullName evidence="5">AsnC family transcriptional regulator</fullName>
    </submittedName>
</protein>
<keyword evidence="2" id="KW-0238">DNA-binding</keyword>
<dbReference type="InterPro" id="IPR019888">
    <property type="entry name" value="Tscrpt_reg_AsnC-like"/>
</dbReference>
<evidence type="ECO:0000313" key="5">
    <source>
        <dbReference type="EMBL" id="MQY43282.1"/>
    </source>
</evidence>
<keyword evidence="3" id="KW-0804">Transcription</keyword>
<dbReference type="SMART" id="SM00344">
    <property type="entry name" value="HTH_ASNC"/>
    <property type="match status" value="1"/>
</dbReference>
<organism evidence="5 6">
    <name type="scientific">Tritonibacter aquimaris</name>
    <dbReference type="NCBI Taxonomy" id="2663379"/>
    <lineage>
        <taxon>Bacteria</taxon>
        <taxon>Pseudomonadati</taxon>
        <taxon>Pseudomonadota</taxon>
        <taxon>Alphaproteobacteria</taxon>
        <taxon>Rhodobacterales</taxon>
        <taxon>Paracoccaceae</taxon>
        <taxon>Tritonibacter</taxon>
    </lineage>
</organism>
<dbReference type="InterPro" id="IPR011991">
    <property type="entry name" value="ArsR-like_HTH"/>
</dbReference>